<dbReference type="RefSeq" id="WP_002772898.1">
    <property type="nucleotide sequence ID" value="NZ_JQDG01000061.1"/>
</dbReference>
<feature type="transmembrane region" description="Helical" evidence="7">
    <location>
        <begin position="195"/>
        <end position="212"/>
    </location>
</feature>
<evidence type="ECO:0000313" key="8">
    <source>
        <dbReference type="EMBL" id="KAB2930861.1"/>
    </source>
</evidence>
<evidence type="ECO:0000256" key="3">
    <source>
        <dbReference type="ARBA" id="ARBA00022679"/>
    </source>
</evidence>
<proteinExistence type="inferred from homology"/>
<comment type="subcellular location">
    <subcellularLocation>
        <location evidence="7">Cell membrane</location>
        <topology evidence="7">Multi-pass membrane protein</topology>
    </subcellularLocation>
</comment>
<dbReference type="InterPro" id="IPR001640">
    <property type="entry name" value="Lgt"/>
</dbReference>
<dbReference type="HAMAP" id="MF_01147">
    <property type="entry name" value="Lgt"/>
    <property type="match status" value="1"/>
</dbReference>
<comment type="catalytic activity">
    <reaction evidence="7">
        <text>L-cysteinyl-[prolipoprotein] + a 1,2-diacyl-sn-glycero-3-phospho-(1'-sn-glycerol) = an S-1,2-diacyl-sn-glyceryl-L-cysteinyl-[prolipoprotein] + sn-glycerol 1-phosphate + H(+)</text>
        <dbReference type="Rhea" id="RHEA:56712"/>
        <dbReference type="Rhea" id="RHEA-COMP:14679"/>
        <dbReference type="Rhea" id="RHEA-COMP:14680"/>
        <dbReference type="ChEBI" id="CHEBI:15378"/>
        <dbReference type="ChEBI" id="CHEBI:29950"/>
        <dbReference type="ChEBI" id="CHEBI:57685"/>
        <dbReference type="ChEBI" id="CHEBI:64716"/>
        <dbReference type="ChEBI" id="CHEBI:140658"/>
        <dbReference type="EC" id="2.5.1.145"/>
    </reaction>
</comment>
<evidence type="ECO:0000256" key="4">
    <source>
        <dbReference type="ARBA" id="ARBA00022692"/>
    </source>
</evidence>
<evidence type="ECO:0000256" key="6">
    <source>
        <dbReference type="ARBA" id="ARBA00023136"/>
    </source>
</evidence>
<dbReference type="EC" id="2.5.1.145" evidence="7"/>
<evidence type="ECO:0000256" key="2">
    <source>
        <dbReference type="ARBA" id="ARBA00022475"/>
    </source>
</evidence>
<protein>
    <recommendedName>
        <fullName evidence="7">Phosphatidylglycerol--prolipoprotein diacylglyceryl transferase</fullName>
        <ecNumber evidence="7">2.5.1.145</ecNumber>
    </recommendedName>
</protein>
<keyword evidence="5 7" id="KW-1133">Transmembrane helix</keyword>
<gene>
    <name evidence="7" type="primary">lgt</name>
    <name evidence="8" type="ORF">F9K24_15465</name>
</gene>
<dbReference type="GO" id="GO:0005886">
    <property type="term" value="C:plasma membrane"/>
    <property type="evidence" value="ECO:0007669"/>
    <property type="project" value="UniProtKB-SubCell"/>
</dbReference>
<feature type="transmembrane region" description="Helical" evidence="7">
    <location>
        <begin position="140"/>
        <end position="158"/>
    </location>
</feature>
<reference evidence="8 9" key="1">
    <citation type="submission" date="2019-10" db="EMBL/GenBank/DDBJ databases">
        <title>Extracellular Electron Transfer in a Candidatus Methanoperedens spp. Enrichment Culture.</title>
        <authorList>
            <person name="Berger S."/>
            <person name="Rangel Shaw D."/>
            <person name="Berben T."/>
            <person name="In 'T Zandt M."/>
            <person name="Frank J."/>
            <person name="Reimann J."/>
            <person name="Jetten M.S.M."/>
            <person name="Welte C.U."/>
        </authorList>
    </citation>
    <scope>NUCLEOTIDE SEQUENCE [LARGE SCALE GENOMIC DNA]</scope>
    <source>
        <strain evidence="8">SB12</strain>
    </source>
</reference>
<feature type="transmembrane region" description="Helical" evidence="7">
    <location>
        <begin position="224"/>
        <end position="241"/>
    </location>
</feature>
<keyword evidence="3 7" id="KW-0808">Transferase</keyword>
<feature type="transmembrane region" description="Helical" evidence="7">
    <location>
        <begin position="68"/>
        <end position="90"/>
    </location>
</feature>
<keyword evidence="4 7" id="KW-0812">Transmembrane</keyword>
<feature type="transmembrane region" description="Helical" evidence="7">
    <location>
        <begin position="247"/>
        <end position="274"/>
    </location>
</feature>
<feature type="transmembrane region" description="Helical" evidence="7">
    <location>
        <begin position="29"/>
        <end position="47"/>
    </location>
</feature>
<dbReference type="PANTHER" id="PTHR30589">
    <property type="entry name" value="PROLIPOPROTEIN DIACYLGLYCERYL TRANSFERASE"/>
    <property type="match status" value="1"/>
</dbReference>
<sequence>MDAFIGWWQELPTHMDPVLFSIGSFELKYYGLMYLVAFVLTYVLALYRTRTESRFPYNSDFLQSFLTYQVLGVIIGGRVGYVIFYNLPYYLSHPLEAFLPIAMGPGGIEFRGFAGMSYHGGLLGVIVAGYLFTRKYKVSFGNLADLFAPVVPLGYTFGRLGNFINGELWGRTTESAIGMIFPDAPGLDLRHASQLYEGFFEGIVLFLILWSIRRRAFPEGSMMPFYIFGYGFFRFFIEFYREPDEHLGFVLFSLSMGQLLCIAMMIAAIAIFIWMKKNNPIPDIAPVKADRKK</sequence>
<comment type="function">
    <text evidence="7">Catalyzes the transfer of the diacylglyceryl group from phosphatidylglycerol to the sulfhydryl group of the N-terminal cysteine of a prolipoprotein, the first step in the formation of mature lipoproteins.</text>
</comment>
<evidence type="ECO:0000313" key="9">
    <source>
        <dbReference type="Proteomes" id="UP000460298"/>
    </source>
</evidence>
<keyword evidence="8" id="KW-0449">Lipoprotein</keyword>
<dbReference type="Pfam" id="PF01790">
    <property type="entry name" value="LGT"/>
    <property type="match status" value="1"/>
</dbReference>
<evidence type="ECO:0000256" key="7">
    <source>
        <dbReference type="HAMAP-Rule" id="MF_01147"/>
    </source>
</evidence>
<dbReference type="GO" id="GO:0008961">
    <property type="term" value="F:phosphatidylglycerol-prolipoprotein diacylglyceryl transferase activity"/>
    <property type="evidence" value="ECO:0007669"/>
    <property type="project" value="UniProtKB-UniRule"/>
</dbReference>
<dbReference type="UniPathway" id="UPA00664"/>
<dbReference type="OrthoDB" id="871140at2"/>
<dbReference type="AlphaFoldDB" id="A0A833H0J1"/>
<dbReference type="PROSITE" id="PS01311">
    <property type="entry name" value="LGT"/>
    <property type="match status" value="1"/>
</dbReference>
<keyword evidence="6 7" id="KW-0472">Membrane</keyword>
<evidence type="ECO:0000256" key="5">
    <source>
        <dbReference type="ARBA" id="ARBA00022989"/>
    </source>
</evidence>
<evidence type="ECO:0000256" key="1">
    <source>
        <dbReference type="ARBA" id="ARBA00007150"/>
    </source>
</evidence>
<comment type="similarity">
    <text evidence="1 7">Belongs to the Lgt family.</text>
</comment>
<name>A0A833H0J1_9LEPT</name>
<comment type="caution">
    <text evidence="8">The sequence shown here is derived from an EMBL/GenBank/DDBJ whole genome shotgun (WGS) entry which is preliminary data.</text>
</comment>
<feature type="transmembrane region" description="Helical" evidence="7">
    <location>
        <begin position="110"/>
        <end position="133"/>
    </location>
</feature>
<organism evidence="8 9">
    <name type="scientific">Leptonema illini</name>
    <dbReference type="NCBI Taxonomy" id="183"/>
    <lineage>
        <taxon>Bacteria</taxon>
        <taxon>Pseudomonadati</taxon>
        <taxon>Spirochaetota</taxon>
        <taxon>Spirochaetia</taxon>
        <taxon>Leptospirales</taxon>
        <taxon>Leptospiraceae</taxon>
        <taxon>Leptonema</taxon>
    </lineage>
</organism>
<keyword evidence="2 7" id="KW-1003">Cell membrane</keyword>
<comment type="pathway">
    <text evidence="7">Protein modification; lipoprotein biosynthesis (diacylglyceryl transfer).</text>
</comment>
<dbReference type="EMBL" id="WBUI01000017">
    <property type="protein sequence ID" value="KAB2930861.1"/>
    <property type="molecule type" value="Genomic_DNA"/>
</dbReference>
<dbReference type="GO" id="GO:0042158">
    <property type="term" value="P:lipoprotein biosynthetic process"/>
    <property type="evidence" value="ECO:0007669"/>
    <property type="project" value="UniProtKB-UniRule"/>
</dbReference>
<dbReference type="Proteomes" id="UP000460298">
    <property type="component" value="Unassembled WGS sequence"/>
</dbReference>
<feature type="binding site" evidence="7">
    <location>
        <position position="159"/>
    </location>
    <ligand>
        <name>a 1,2-diacyl-sn-glycero-3-phospho-(1'-sn-glycerol)</name>
        <dbReference type="ChEBI" id="CHEBI:64716"/>
    </ligand>
</feature>
<dbReference type="NCBIfam" id="TIGR00544">
    <property type="entry name" value="lgt"/>
    <property type="match status" value="1"/>
</dbReference>
<accession>A0A833H0J1</accession>
<dbReference type="PANTHER" id="PTHR30589:SF0">
    <property type="entry name" value="PHOSPHATIDYLGLYCEROL--PROLIPOPROTEIN DIACYLGLYCERYL TRANSFERASE"/>
    <property type="match status" value="1"/>
</dbReference>